<keyword evidence="2 4" id="KW-0863">Zinc-finger</keyword>
<dbReference type="Pfam" id="PF13639">
    <property type="entry name" value="zf-RING_2"/>
    <property type="match status" value="1"/>
</dbReference>
<keyword evidence="3" id="KW-0862">Zinc</keyword>
<protein>
    <recommendedName>
        <fullName evidence="6">RING-type domain-containing protein</fullName>
    </recommendedName>
</protein>
<dbReference type="SUPFAM" id="SSF57850">
    <property type="entry name" value="RING/U-box"/>
    <property type="match status" value="1"/>
</dbReference>
<dbReference type="PANTHER" id="PTHR45931">
    <property type="entry name" value="SI:CH211-59O9.10"/>
    <property type="match status" value="1"/>
</dbReference>
<dbReference type="InterPro" id="IPR001841">
    <property type="entry name" value="Znf_RING"/>
</dbReference>
<dbReference type="AlphaFoldDB" id="A0A7S4VT26"/>
<evidence type="ECO:0000313" key="7">
    <source>
        <dbReference type="EMBL" id="CAE4629416.1"/>
    </source>
</evidence>
<gene>
    <name evidence="7" type="ORF">AMON00008_LOCUS42585</name>
</gene>
<feature type="region of interest" description="Disordered" evidence="5">
    <location>
        <begin position="68"/>
        <end position="90"/>
    </location>
</feature>
<feature type="domain" description="RING-type" evidence="6">
    <location>
        <begin position="167"/>
        <end position="208"/>
    </location>
</feature>
<evidence type="ECO:0000259" key="6">
    <source>
        <dbReference type="PROSITE" id="PS50089"/>
    </source>
</evidence>
<dbReference type="SMART" id="SM00184">
    <property type="entry name" value="RING"/>
    <property type="match status" value="1"/>
</dbReference>
<dbReference type="GO" id="GO:0005634">
    <property type="term" value="C:nucleus"/>
    <property type="evidence" value="ECO:0007669"/>
    <property type="project" value="TreeGrafter"/>
</dbReference>
<evidence type="ECO:0000256" key="4">
    <source>
        <dbReference type="PROSITE-ProRule" id="PRU00175"/>
    </source>
</evidence>
<proteinExistence type="predicted"/>
<dbReference type="InterPro" id="IPR051834">
    <property type="entry name" value="RING_finger_E3_ligase"/>
</dbReference>
<dbReference type="Gene3D" id="3.30.40.10">
    <property type="entry name" value="Zinc/RING finger domain, C3HC4 (zinc finger)"/>
    <property type="match status" value="1"/>
</dbReference>
<dbReference type="InterPro" id="IPR013083">
    <property type="entry name" value="Znf_RING/FYVE/PHD"/>
</dbReference>
<accession>A0A7S4VT26</accession>
<dbReference type="CDD" id="cd16448">
    <property type="entry name" value="RING-H2"/>
    <property type="match status" value="1"/>
</dbReference>
<dbReference type="EMBL" id="HBNR01060540">
    <property type="protein sequence ID" value="CAE4629416.1"/>
    <property type="molecule type" value="Transcribed_RNA"/>
</dbReference>
<evidence type="ECO:0000256" key="3">
    <source>
        <dbReference type="ARBA" id="ARBA00022833"/>
    </source>
</evidence>
<reference evidence="7" key="1">
    <citation type="submission" date="2021-01" db="EMBL/GenBank/DDBJ databases">
        <authorList>
            <person name="Corre E."/>
            <person name="Pelletier E."/>
            <person name="Niang G."/>
            <person name="Scheremetjew M."/>
            <person name="Finn R."/>
            <person name="Kale V."/>
            <person name="Holt S."/>
            <person name="Cochrane G."/>
            <person name="Meng A."/>
            <person name="Brown T."/>
            <person name="Cohen L."/>
        </authorList>
    </citation>
    <scope>NUCLEOTIDE SEQUENCE</scope>
    <source>
        <strain evidence="7">CCMP3105</strain>
    </source>
</reference>
<organism evidence="7">
    <name type="scientific">Alexandrium monilatum</name>
    <dbReference type="NCBI Taxonomy" id="311494"/>
    <lineage>
        <taxon>Eukaryota</taxon>
        <taxon>Sar</taxon>
        <taxon>Alveolata</taxon>
        <taxon>Dinophyceae</taxon>
        <taxon>Gonyaulacales</taxon>
        <taxon>Pyrocystaceae</taxon>
        <taxon>Alexandrium</taxon>
    </lineage>
</organism>
<evidence type="ECO:0000256" key="1">
    <source>
        <dbReference type="ARBA" id="ARBA00022723"/>
    </source>
</evidence>
<sequence>MASRSQQAPVLGLPPPPLPLCLPCLLPSGADEPGKSAPPQCECWAWCFPRRPQQRKRRLLELTSWRRGTWPGATSAPGSGGGGAASEAGAALSRRLRRAPNPLTQDVRLPCGLLPSQVSELLDRDITPDDYEMLLQLDEGLARPTGDTEAVAGLTTANAADFLGESCSVCLLAFEPKDAVAALQCKHPFHVQCISKWLLERCRWCPLCGSEAVPPA</sequence>
<evidence type="ECO:0000256" key="5">
    <source>
        <dbReference type="SAM" id="MobiDB-lite"/>
    </source>
</evidence>
<evidence type="ECO:0000256" key="2">
    <source>
        <dbReference type="ARBA" id="ARBA00022771"/>
    </source>
</evidence>
<keyword evidence="1" id="KW-0479">Metal-binding</keyword>
<name>A0A7S4VT26_9DINO</name>
<dbReference type="GO" id="GO:0008270">
    <property type="term" value="F:zinc ion binding"/>
    <property type="evidence" value="ECO:0007669"/>
    <property type="project" value="UniProtKB-KW"/>
</dbReference>
<dbReference type="GO" id="GO:0061630">
    <property type="term" value="F:ubiquitin protein ligase activity"/>
    <property type="evidence" value="ECO:0007669"/>
    <property type="project" value="TreeGrafter"/>
</dbReference>
<dbReference type="PROSITE" id="PS50089">
    <property type="entry name" value="ZF_RING_2"/>
    <property type="match status" value="1"/>
</dbReference>
<dbReference type="GO" id="GO:0006511">
    <property type="term" value="P:ubiquitin-dependent protein catabolic process"/>
    <property type="evidence" value="ECO:0007669"/>
    <property type="project" value="TreeGrafter"/>
</dbReference>
<dbReference type="PANTHER" id="PTHR45931:SF3">
    <property type="entry name" value="RING ZINC FINGER-CONTAINING PROTEIN"/>
    <property type="match status" value="1"/>
</dbReference>